<accession>G0U112</accession>
<dbReference type="VEuPathDB" id="TriTrypDB:TvY486_0803750"/>
<feature type="transmembrane region" description="Helical" evidence="1">
    <location>
        <begin position="16"/>
        <end position="38"/>
    </location>
</feature>
<proteinExistence type="predicted"/>
<feature type="transmembrane region" description="Helical" evidence="1">
    <location>
        <begin position="156"/>
        <end position="176"/>
    </location>
</feature>
<evidence type="ECO:0000256" key="1">
    <source>
        <dbReference type="SAM" id="Phobius"/>
    </source>
</evidence>
<dbReference type="AlphaFoldDB" id="G0U112"/>
<feature type="transmembrane region" description="Helical" evidence="1">
    <location>
        <begin position="78"/>
        <end position="95"/>
    </location>
</feature>
<keyword evidence="1" id="KW-1133">Transmembrane helix</keyword>
<evidence type="ECO:0000313" key="2">
    <source>
        <dbReference type="EMBL" id="CCC49767.1"/>
    </source>
</evidence>
<keyword evidence="1" id="KW-0472">Membrane</keyword>
<protein>
    <submittedName>
        <fullName evidence="2">Uncharacterized protein</fullName>
    </submittedName>
</protein>
<sequence>MSSGCASVCRILHRSLSLILAIILTSLTVIYSIGGGYFVKRIGSTEGDGIAHILAIVFSCVGALGYISLHFLPRRSRYLLYLITIVLLCSIWLLFHSSGLLAPVVNDCNMTLFGNYTHMADLVADIHRQDNDSLLNITNETIVRGRLGEPVRECKLSALMCITAVTTGIAQFFALLDIQKVTVSRAESDIGLGGVDMSPRYKVTE</sequence>
<organism evidence="2">
    <name type="scientific">Trypanosoma vivax (strain Y486)</name>
    <dbReference type="NCBI Taxonomy" id="1055687"/>
    <lineage>
        <taxon>Eukaryota</taxon>
        <taxon>Discoba</taxon>
        <taxon>Euglenozoa</taxon>
        <taxon>Kinetoplastea</taxon>
        <taxon>Metakinetoplastina</taxon>
        <taxon>Trypanosomatida</taxon>
        <taxon>Trypanosomatidae</taxon>
        <taxon>Trypanosoma</taxon>
        <taxon>Duttonella</taxon>
    </lineage>
</organism>
<keyword evidence="1" id="KW-0812">Transmembrane</keyword>
<name>G0U112_TRYVY</name>
<feature type="transmembrane region" description="Helical" evidence="1">
    <location>
        <begin position="50"/>
        <end position="71"/>
    </location>
</feature>
<dbReference type="EMBL" id="HE573024">
    <property type="protein sequence ID" value="CCC49767.1"/>
    <property type="molecule type" value="Genomic_DNA"/>
</dbReference>
<gene>
    <name evidence="2" type="ORF">TVY486_0803750</name>
</gene>
<reference evidence="2" key="1">
    <citation type="journal article" date="2012" name="Proc. Natl. Acad. Sci. U.S.A.">
        <title>Antigenic diversity is generated by distinct evolutionary mechanisms in African trypanosome species.</title>
        <authorList>
            <person name="Jackson A.P."/>
            <person name="Berry A."/>
            <person name="Aslett M."/>
            <person name="Allison H.C."/>
            <person name="Burton P."/>
            <person name="Vavrova-Anderson J."/>
            <person name="Brown R."/>
            <person name="Browne H."/>
            <person name="Corton N."/>
            <person name="Hauser H."/>
            <person name="Gamble J."/>
            <person name="Gilderthorp R."/>
            <person name="Marcello L."/>
            <person name="McQuillan J."/>
            <person name="Otto T.D."/>
            <person name="Quail M.A."/>
            <person name="Sanders M.J."/>
            <person name="van Tonder A."/>
            <person name="Ginger M.L."/>
            <person name="Field M.C."/>
            <person name="Barry J.D."/>
            <person name="Hertz-Fowler C."/>
            <person name="Berriman M."/>
        </authorList>
    </citation>
    <scope>NUCLEOTIDE SEQUENCE</scope>
    <source>
        <strain evidence="2">Y486</strain>
    </source>
</reference>